<evidence type="ECO:0000256" key="18">
    <source>
        <dbReference type="ARBA" id="ARBA00023313"/>
    </source>
</evidence>
<dbReference type="InterPro" id="IPR001747">
    <property type="entry name" value="Vitellogenin_N"/>
</dbReference>
<evidence type="ECO:0000259" key="22">
    <source>
        <dbReference type="PROSITE" id="PS51211"/>
    </source>
</evidence>
<evidence type="ECO:0000256" key="10">
    <source>
        <dbReference type="ARBA" id="ARBA00022677"/>
    </source>
</evidence>
<dbReference type="PANTHER" id="PTHR13769">
    <property type="entry name" value="APOLIPOPROTEIN B"/>
    <property type="match status" value="1"/>
</dbReference>
<dbReference type="Pfam" id="PF01347">
    <property type="entry name" value="Vitellogenin_N"/>
    <property type="match status" value="1"/>
</dbReference>
<evidence type="ECO:0000256" key="13">
    <source>
        <dbReference type="ARBA" id="ARBA00023055"/>
    </source>
</evidence>
<dbReference type="SMART" id="SM00638">
    <property type="entry name" value="LPD_N"/>
    <property type="match status" value="1"/>
</dbReference>
<reference evidence="23 24" key="1">
    <citation type="submission" date="2024-04" db="EMBL/GenBank/DDBJ databases">
        <authorList>
            <person name="Waldvogel A.-M."/>
            <person name="Schoenle A."/>
        </authorList>
    </citation>
    <scope>NUCLEOTIDE SEQUENCE [LARGE SCALE GENOMIC DNA]</scope>
</reference>
<sequence length="2092" mass="232911">MTSERPGTGLLLLLLLLGAAQAQQDVGSSEESSCRLARRYKNFRRYVYDYETSAINMMNGASDQKSGPKVTCKVELDVPQGCSFIMRTTDCSLLELSGLDSSGNPVYVPAQGTEVFSEEMAKSVLKFQVSESGPVLYPETETTLTLNLKRAMVSSLMVPPRDDAATVDMPTVHGHCSSEVTEKSRDQSTSEFTVRRDLSSCDRLIHSQPTSPLALISGMNMPLSKLISAEQLCDYTFDNQRRHMSALTCTETHLLLAFSHQNKYGMSTKVRTSMSLREVSKINDRVFDYDESNSRTLHLERMEDKSPVQTKDESIRLLGELLSLRDDNTKDDSRAQLFRRLVLELRALKADVAQSTAMDMFETSQRMTLQALVQCGSPECLSALLKVLRTFNHEAYEVDAVVMALGMLPSPSRLLLKDLLEMAKYKQSRAIMYAVGNVAKKLAEAEGAEVEEVRAVYDFFTSMLGEDCSGDKEVTFQTLRVIGNMGATLEAVDPSIKGTLLKCMRQPATTLSVQLAAIQAFRRMTLTEEVRSNLQRVSQYPKGAVQKRLAAYLMLMRTPQDSDVDMVKKLLEKEQNPQVKSFISSHVYNILRSEEPELQELRSKLEEALQDMMVSANDQYTTSSGNYRLPGVRGNLIFDPNTQLPREALLETTLDVFGYKMDVFELGMEGKGFEPTVEALFGKNGFFPDTISKALYWTEDKMPPKVRELLNKWTTPFKMEGHKVPEDLLRVMVRNFQKLMKDLKSSDAPDAMAYLRFMGTELGYLKTTETEEMALSVLMYAQIFMQRMPLAEIQRFMRGENFAHYMFMDNKLSLPTASGLPLSFHMTGTFTPGVKGKISFNPRMKELWFRPSAGLEFRTQMGVHVPELLQSSVEMTTELFHESAVNARISMGQDQVKLSIPAPTDNIKLLNIKNEVRIIGMNKAHVIQPTYSEVTCPSQARLPGMKLCYTVSGAEAGPLSPYFPLNGAARYQVELGPTDETAEYTATFSYSLQTEGKDDLQKVDTLRVDLKVEGGADPTEGLLLLKYNRNKHVLSSQLQVPDMDVEVAARLGLSDSRSRGQTLTLELSDHNVPQMSLTGRAKLQGSAEGLAQLQLLVPSLRTDASLTGTMSRAQGLVLELTSDIKMPLTTSIQTLTFKHGEEQAELKLVSRVNTETSVLLEHSAGAQDWLRLFVSDVMDQRVVNTDMKVRHILNKGLEAGTIWMDKFKGDFPYVETLKDNIAHMDIPAMPENLFMNFESALKYDFNKDSAILYLPVPFGGKTSEQLNIPVTLTVPRVNIPQINVDFDSKDIPIPAFTVPDEYELTVPLMGKMEMTTKMESNMYNWESVVAVGNYTEDSPSYKAEYSVKGDSPIKLLSFTNAGTAELFEEFNGVTASIFIGLRHELLRSEIKIRNNFGITENLWSGGRIVMTAKAPGVDTSMSTSAQFTLAPTMLSGDMNSDASINIGPMEATCTSQNTFSFEPAKREAKAESTVRLNSDILKMANKIKMSYVNSELNMDSNTNVNSEPLKHTTKINVVYKEIKLSIQSDSVTKASEEKMLRSQLEMLASGEQVTLRIENQVDDSSNRAYSLLTSTLTPSGLEVNSDASVNIFSSLASHKATLTFDDNGLTTSCTTTAQITPLTFENVFHAGADSTGATMSLTTKGGMNENKAELNVEGKIASSEVYLNSIMKGNLFDLNGRNRVNLRLNEDGLIASTNMVASYDEYSTKNTHTLSLTMKYFTLQSKTDNFLNSQNSYMHDITINIERFSANAIMKNEMKILNAVFNNDAQFKAEPYTMELVGTTTGGYNDEEMRHAYEFKFVDMILSDMIVIDVNMDSIINAINTNAKTFHKRMLIGKDKAAALLTQTYGKAKDEYESKLTIPKVTLPKINSIKIPRLGEMTYEFSMKTAMLTLKANAGLSNGQEALVMKYDASSTSELNLLSGNVESTAALKTNDGLRMESNMALRHNLAEFNHNNVIVLSPTIEMDMTNSLSKAINLEQSMKVNRNEGVLVTMAIPSGLVGAQVVPKSMTAVKARVYGRYPSEEDMDIVAVLLSAERGLNMQANWNMEMPHDAMRAIQAEMPEMHFYVDMVDTSTKVIISVHCSEKLLLN</sequence>
<evidence type="ECO:0000256" key="14">
    <source>
        <dbReference type="ARBA" id="ARBA00023098"/>
    </source>
</evidence>
<dbReference type="InterPro" id="IPR015819">
    <property type="entry name" value="Lipid_transp_b-sht_shell"/>
</dbReference>
<dbReference type="InterPro" id="IPR052418">
    <property type="entry name" value="Apolipoprotein_B"/>
</dbReference>
<dbReference type="GO" id="GO:0008201">
    <property type="term" value="F:heparin binding"/>
    <property type="evidence" value="ECO:0007669"/>
    <property type="project" value="UniProtKB-KW"/>
</dbReference>
<organism evidence="23 24">
    <name type="scientific">Knipowitschia caucasica</name>
    <name type="common">Caucasian dwarf goby</name>
    <name type="synonym">Pomatoschistus caucasicus</name>
    <dbReference type="NCBI Taxonomy" id="637954"/>
    <lineage>
        <taxon>Eukaryota</taxon>
        <taxon>Metazoa</taxon>
        <taxon>Chordata</taxon>
        <taxon>Craniata</taxon>
        <taxon>Vertebrata</taxon>
        <taxon>Euteleostomi</taxon>
        <taxon>Actinopterygii</taxon>
        <taxon>Neopterygii</taxon>
        <taxon>Teleostei</taxon>
        <taxon>Neoteleostei</taxon>
        <taxon>Acanthomorphata</taxon>
        <taxon>Gobiaria</taxon>
        <taxon>Gobiiformes</taxon>
        <taxon>Gobioidei</taxon>
        <taxon>Gobiidae</taxon>
        <taxon>Gobiinae</taxon>
        <taxon>Knipowitschia</taxon>
    </lineage>
</organism>
<keyword evidence="16" id="KW-0325">Glycoprotein</keyword>
<evidence type="ECO:0000256" key="20">
    <source>
        <dbReference type="SAM" id="Coils"/>
    </source>
</evidence>
<dbReference type="GO" id="GO:0005737">
    <property type="term" value="C:cytoplasm"/>
    <property type="evidence" value="ECO:0007669"/>
    <property type="project" value="UniProtKB-SubCell"/>
</dbReference>
<dbReference type="PROSITE" id="PS51211">
    <property type="entry name" value="VITELLOGENIN"/>
    <property type="match status" value="1"/>
</dbReference>
<feature type="domain" description="Vitellogenin" evidence="22">
    <location>
        <begin position="40"/>
        <end position="668"/>
    </location>
</feature>
<evidence type="ECO:0000256" key="16">
    <source>
        <dbReference type="ARBA" id="ARBA00023180"/>
    </source>
</evidence>
<keyword evidence="11" id="KW-0427">LDL</keyword>
<keyword evidence="18" id="KW-0850">VLDL</keyword>
<dbReference type="Gene3D" id="1.25.10.20">
    <property type="entry name" value="Vitellinogen, superhelical"/>
    <property type="match status" value="1"/>
</dbReference>
<dbReference type="SUPFAM" id="SSF56968">
    <property type="entry name" value="Lipovitellin-phosvitin complex, beta-sheet shell regions"/>
    <property type="match status" value="2"/>
</dbReference>
<keyword evidence="6" id="KW-0162">Chylomicron</keyword>
<evidence type="ECO:0000256" key="6">
    <source>
        <dbReference type="ARBA" id="ARBA00022513"/>
    </source>
</evidence>
<dbReference type="Gene3D" id="2.20.80.10">
    <property type="entry name" value="Lipovitellin-phosvitin complex, chain A, domain 4"/>
    <property type="match status" value="1"/>
</dbReference>
<keyword evidence="20" id="KW-0175">Coiled coil</keyword>
<dbReference type="GO" id="GO:0042627">
    <property type="term" value="C:chylomicron"/>
    <property type="evidence" value="ECO:0007669"/>
    <property type="project" value="UniProtKB-KW"/>
</dbReference>
<dbReference type="SMART" id="SM01169">
    <property type="entry name" value="DUF1943"/>
    <property type="match status" value="1"/>
</dbReference>
<dbReference type="Pfam" id="PF09172">
    <property type="entry name" value="Vit_open_b-sht"/>
    <property type="match status" value="1"/>
</dbReference>
<evidence type="ECO:0000256" key="5">
    <source>
        <dbReference type="ARBA" id="ARBA00022490"/>
    </source>
</evidence>
<keyword evidence="12 21" id="KW-0732">Signal</keyword>
<dbReference type="GO" id="GO:0034361">
    <property type="term" value="C:very-low-density lipoprotein particle"/>
    <property type="evidence" value="ECO:0007669"/>
    <property type="project" value="UniProtKB-KW"/>
</dbReference>
<evidence type="ECO:0000256" key="11">
    <source>
        <dbReference type="ARBA" id="ARBA00022710"/>
    </source>
</evidence>
<keyword evidence="8" id="KW-0153">Cholesterol metabolism</keyword>
<dbReference type="Gene3D" id="2.20.50.20">
    <property type="entry name" value="Lipovitellin. Chain A, domain 3"/>
    <property type="match status" value="1"/>
</dbReference>
<evidence type="ECO:0000256" key="8">
    <source>
        <dbReference type="ARBA" id="ARBA00022548"/>
    </source>
</evidence>
<keyword evidence="24" id="KW-1185">Reference proteome</keyword>
<dbReference type="PANTHER" id="PTHR13769:SF1">
    <property type="entry name" value="APOLIPOPROTEIN B-100"/>
    <property type="match status" value="1"/>
</dbReference>
<keyword evidence="4" id="KW-0813">Transport</keyword>
<dbReference type="GO" id="GO:0005811">
    <property type="term" value="C:lipid droplet"/>
    <property type="evidence" value="ECO:0007669"/>
    <property type="project" value="UniProtKB-SubCell"/>
</dbReference>
<proteinExistence type="predicted"/>
<dbReference type="InterPro" id="IPR011030">
    <property type="entry name" value="Lipovitellin_superhlx_dom"/>
</dbReference>
<dbReference type="GO" id="GO:0008203">
    <property type="term" value="P:cholesterol metabolic process"/>
    <property type="evidence" value="ECO:0007669"/>
    <property type="project" value="UniProtKB-KW"/>
</dbReference>
<keyword evidence="9" id="KW-0358">Heparin-binding</keyword>
<dbReference type="EMBL" id="OZ035839">
    <property type="protein sequence ID" value="CAL1585800.1"/>
    <property type="molecule type" value="Genomic_DNA"/>
</dbReference>
<keyword evidence="13" id="KW-0445">Lipid transport</keyword>
<dbReference type="GO" id="GO:0005319">
    <property type="term" value="F:lipid transporter activity"/>
    <property type="evidence" value="ECO:0007669"/>
    <property type="project" value="InterPro"/>
</dbReference>
<feature type="coiled-coil region" evidence="20">
    <location>
        <begin position="591"/>
        <end position="618"/>
    </location>
</feature>
<dbReference type="SUPFAM" id="SSF48431">
    <property type="entry name" value="Lipovitellin-phosvitin complex, superhelical domain"/>
    <property type="match status" value="1"/>
</dbReference>
<dbReference type="InterPro" id="IPR015816">
    <property type="entry name" value="Vitellinogen_b-sht_N"/>
</dbReference>
<evidence type="ECO:0000256" key="2">
    <source>
        <dbReference type="ARBA" id="ARBA00004502"/>
    </source>
</evidence>
<keyword evidence="10" id="KW-0551">Lipid droplet</keyword>
<evidence type="ECO:0000256" key="15">
    <source>
        <dbReference type="ARBA" id="ARBA00023166"/>
    </source>
</evidence>
<keyword evidence="15" id="KW-1207">Sterol metabolism</keyword>
<protein>
    <recommendedName>
        <fullName evidence="22">Vitellogenin domain-containing protein</fullName>
    </recommendedName>
</protein>
<keyword evidence="14" id="KW-0443">Lipid metabolism</keyword>
<feature type="chain" id="PRO_5043629162" description="Vitellogenin domain-containing protein" evidence="21">
    <location>
        <begin position="23"/>
        <end position="2092"/>
    </location>
</feature>
<name>A0AAV2K794_KNICA</name>
<evidence type="ECO:0000313" key="24">
    <source>
        <dbReference type="Proteomes" id="UP001497482"/>
    </source>
</evidence>
<dbReference type="InterPro" id="IPR015255">
    <property type="entry name" value="Vitellinogen_open_b-sht"/>
</dbReference>
<comment type="caution">
    <text evidence="19">Lacks conserved residue(s) required for the propagation of feature annotation.</text>
</comment>
<evidence type="ECO:0000256" key="1">
    <source>
        <dbReference type="ARBA" id="ARBA00004496"/>
    </source>
</evidence>
<dbReference type="Proteomes" id="UP001497482">
    <property type="component" value="Chromosome 17"/>
</dbReference>
<dbReference type="GO" id="GO:0034362">
    <property type="term" value="C:low-density lipoprotein particle"/>
    <property type="evidence" value="ECO:0007669"/>
    <property type="project" value="UniProtKB-KW"/>
</dbReference>
<keyword evidence="5" id="KW-0963">Cytoplasm</keyword>
<evidence type="ECO:0000256" key="9">
    <source>
        <dbReference type="ARBA" id="ARBA00022674"/>
    </source>
</evidence>
<dbReference type="Pfam" id="PF06448">
    <property type="entry name" value="DUF1081"/>
    <property type="match status" value="1"/>
</dbReference>
<dbReference type="InterPro" id="IPR015817">
    <property type="entry name" value="Vitellinogen_open_b-sht_sub1"/>
</dbReference>
<evidence type="ECO:0000256" key="12">
    <source>
        <dbReference type="ARBA" id="ARBA00022729"/>
    </source>
</evidence>
<evidence type="ECO:0000256" key="4">
    <source>
        <dbReference type="ARBA" id="ARBA00022448"/>
    </source>
</evidence>
<feature type="signal peptide" evidence="21">
    <location>
        <begin position="1"/>
        <end position="22"/>
    </location>
</feature>
<comment type="subcellular location">
    <subcellularLocation>
        <location evidence="1">Cytoplasm</location>
    </subcellularLocation>
    <subcellularLocation>
        <location evidence="2">Lipid droplet</location>
    </subcellularLocation>
    <subcellularLocation>
        <location evidence="3">Secreted</location>
    </subcellularLocation>
</comment>
<dbReference type="Gene3D" id="2.30.230.10">
    <property type="entry name" value="Lipovitellin, beta-sheet shell regions, chain A"/>
    <property type="match status" value="1"/>
</dbReference>
<evidence type="ECO:0000313" key="23">
    <source>
        <dbReference type="EMBL" id="CAL1585800.1"/>
    </source>
</evidence>
<evidence type="ECO:0000256" key="21">
    <source>
        <dbReference type="SAM" id="SignalP"/>
    </source>
</evidence>
<evidence type="ECO:0000256" key="3">
    <source>
        <dbReference type="ARBA" id="ARBA00004613"/>
    </source>
</evidence>
<evidence type="ECO:0000256" key="7">
    <source>
        <dbReference type="ARBA" id="ARBA00022525"/>
    </source>
</evidence>
<dbReference type="InterPro" id="IPR009454">
    <property type="entry name" value="Lipid_transpt_open_b-sht"/>
</dbReference>
<gene>
    <name evidence="23" type="ORF">KC01_LOCUS15983</name>
</gene>
<evidence type="ECO:0000256" key="19">
    <source>
        <dbReference type="PROSITE-ProRule" id="PRU00557"/>
    </source>
</evidence>
<keyword evidence="17" id="KW-0753">Steroid metabolism</keyword>
<accession>A0AAV2K794</accession>
<keyword evidence="7" id="KW-0964">Secreted</keyword>
<evidence type="ECO:0000256" key="17">
    <source>
        <dbReference type="ARBA" id="ARBA00023221"/>
    </source>
</evidence>